<dbReference type="Proteomes" id="UP001445335">
    <property type="component" value="Unassembled WGS sequence"/>
</dbReference>
<dbReference type="Gene3D" id="3.40.50.150">
    <property type="entry name" value="Vaccinia Virus protein VP39"/>
    <property type="match status" value="1"/>
</dbReference>
<dbReference type="PROSITE" id="PS51682">
    <property type="entry name" value="SAM_OMT_I"/>
    <property type="match status" value="1"/>
</dbReference>
<dbReference type="PANTHER" id="PTHR42760">
    <property type="entry name" value="SHORT-CHAIN DEHYDROGENASES/REDUCTASES FAMILY MEMBER"/>
    <property type="match status" value="1"/>
</dbReference>
<keyword evidence="5" id="KW-0560">Oxidoreductase</keyword>
<comment type="similarity">
    <text evidence="1">Belongs to the short-chain dehydrogenases/reductases (SDR) family.</text>
</comment>
<protein>
    <recommendedName>
        <fullName evidence="9">D-arabinitol 2-dehydrogenase [ribulose-forming]</fullName>
        <ecNumber evidence="8">1.1.1.250</ecNumber>
    </recommendedName>
</protein>
<dbReference type="EMBL" id="JALJOU010000040">
    <property type="protein sequence ID" value="KAK9832615.1"/>
    <property type="molecule type" value="Genomic_DNA"/>
</dbReference>
<comment type="caution">
    <text evidence="10">The sequence shown here is derived from an EMBL/GenBank/DDBJ whole genome shotgun (WGS) entry which is preliminary data.</text>
</comment>
<dbReference type="PRINTS" id="PR00081">
    <property type="entry name" value="GDHRDH"/>
</dbReference>
<name>A0AAW1RG22_9CHLO</name>
<dbReference type="Pfam" id="PF01596">
    <property type="entry name" value="Methyltransf_3"/>
    <property type="match status" value="1"/>
</dbReference>
<dbReference type="Gene3D" id="3.40.50.720">
    <property type="entry name" value="NAD(P)-binding Rossmann-like Domain"/>
    <property type="match status" value="1"/>
</dbReference>
<evidence type="ECO:0000256" key="8">
    <source>
        <dbReference type="ARBA" id="ARBA00066831"/>
    </source>
</evidence>
<keyword evidence="3" id="KW-0808">Transferase</keyword>
<gene>
    <name evidence="10" type="ORF">WJX81_003801</name>
</gene>
<dbReference type="InterPro" id="IPR036291">
    <property type="entry name" value="NAD(P)-bd_dom_sf"/>
</dbReference>
<evidence type="ECO:0000256" key="4">
    <source>
        <dbReference type="ARBA" id="ARBA00022691"/>
    </source>
</evidence>
<dbReference type="InterPro" id="IPR002935">
    <property type="entry name" value="SAM_O-MeTrfase"/>
</dbReference>
<dbReference type="InterPro" id="IPR002347">
    <property type="entry name" value="SDR_fam"/>
</dbReference>
<evidence type="ECO:0000256" key="9">
    <source>
        <dbReference type="ARBA" id="ARBA00070881"/>
    </source>
</evidence>
<evidence type="ECO:0000256" key="5">
    <source>
        <dbReference type="ARBA" id="ARBA00023002"/>
    </source>
</evidence>
<keyword evidence="4" id="KW-0949">S-adenosyl-L-methionine</keyword>
<evidence type="ECO:0000256" key="3">
    <source>
        <dbReference type="ARBA" id="ARBA00022679"/>
    </source>
</evidence>
<dbReference type="SUPFAM" id="SSF53335">
    <property type="entry name" value="S-adenosyl-L-methionine-dependent methyltransferases"/>
    <property type="match status" value="1"/>
</dbReference>
<evidence type="ECO:0000313" key="10">
    <source>
        <dbReference type="EMBL" id="KAK9832615.1"/>
    </source>
</evidence>
<keyword evidence="11" id="KW-1185">Reference proteome</keyword>
<proteinExistence type="inferred from homology"/>
<organism evidence="10 11">
    <name type="scientific">Elliptochloris bilobata</name>
    <dbReference type="NCBI Taxonomy" id="381761"/>
    <lineage>
        <taxon>Eukaryota</taxon>
        <taxon>Viridiplantae</taxon>
        <taxon>Chlorophyta</taxon>
        <taxon>core chlorophytes</taxon>
        <taxon>Trebouxiophyceae</taxon>
        <taxon>Trebouxiophyceae incertae sedis</taxon>
        <taxon>Elliptochloris clade</taxon>
        <taxon>Elliptochloris</taxon>
    </lineage>
</organism>
<dbReference type="SUPFAM" id="SSF51735">
    <property type="entry name" value="NAD(P)-binding Rossmann-fold domains"/>
    <property type="match status" value="1"/>
</dbReference>
<comment type="pathway">
    <text evidence="7">Carbohydrate metabolism; D-arabinitol metabolism.</text>
</comment>
<sequence>MAPGAENCIHSTGQPDTPVEVLVDVLSKALRAPDAGEMKRLVEQAYKLVAGLDPYLDTVSTPPSPVCQELIHASLSHPWADAHSQGKTRFLQKKECCAGGLEGRFIATLCRLAAAKTVLEVGMFTGTTTLAVAQQLPEDGKVYALEIEEYMRDFSQPYFRRAGVDKKVDVVVGPASDSLERLAALGVRFDLAFLDADKGGYLGYYKQLMDNNLILPGGAIVVDNTLMKGRTYEPDGVKDESADAIREFNDFVRRDARVDVVVLPFRDGVSIITRRAPTDAKDEVATGLHGNLIMQRLKLNGRVALITGGGQGIGRAFAHALGEAGAAIAIVDVVRATAEATAAELAGKGIRSVAVVADITRAKDCERMVAETVAALGGLDIAVNNAGVNMNNAAEDTPEDEWDMTFNVNTKGLFLCCQAEGRHMLAAGRGRIINTASMASLLVPHPQKQIAYNASKAAVVKITQTLGCEWADRGVTVNCMSPGIVNTALIQESDALRPLCKEWLAQIPAGRLAEVTDLQAAIVLLASDAASYMTGHNLVLDGGHTLW</sequence>
<dbReference type="GO" id="GO:0047038">
    <property type="term" value="F:D-arabinitol 2-dehydrogenase activity"/>
    <property type="evidence" value="ECO:0007669"/>
    <property type="project" value="UniProtKB-EC"/>
</dbReference>
<dbReference type="AlphaFoldDB" id="A0AAW1RG22"/>
<dbReference type="PRINTS" id="PR00080">
    <property type="entry name" value="SDRFAMILY"/>
</dbReference>
<dbReference type="GO" id="GO:0005975">
    <property type="term" value="P:carbohydrate metabolic process"/>
    <property type="evidence" value="ECO:0007669"/>
    <property type="project" value="UniProtKB-ARBA"/>
</dbReference>
<keyword evidence="2" id="KW-0489">Methyltransferase</keyword>
<dbReference type="EC" id="1.1.1.250" evidence="8"/>
<dbReference type="InterPro" id="IPR029063">
    <property type="entry name" value="SAM-dependent_MTases_sf"/>
</dbReference>
<dbReference type="GO" id="GO:0008171">
    <property type="term" value="F:O-methyltransferase activity"/>
    <property type="evidence" value="ECO:0007669"/>
    <property type="project" value="InterPro"/>
</dbReference>
<dbReference type="Pfam" id="PF13561">
    <property type="entry name" value="adh_short_C2"/>
    <property type="match status" value="1"/>
</dbReference>
<evidence type="ECO:0000256" key="1">
    <source>
        <dbReference type="ARBA" id="ARBA00006484"/>
    </source>
</evidence>
<evidence type="ECO:0000256" key="6">
    <source>
        <dbReference type="ARBA" id="ARBA00023453"/>
    </source>
</evidence>
<evidence type="ECO:0000256" key="2">
    <source>
        <dbReference type="ARBA" id="ARBA00022603"/>
    </source>
</evidence>
<reference evidence="10 11" key="1">
    <citation type="journal article" date="2024" name="Nat. Commun.">
        <title>Phylogenomics reveals the evolutionary origins of lichenization in chlorophyte algae.</title>
        <authorList>
            <person name="Puginier C."/>
            <person name="Libourel C."/>
            <person name="Otte J."/>
            <person name="Skaloud P."/>
            <person name="Haon M."/>
            <person name="Grisel S."/>
            <person name="Petersen M."/>
            <person name="Berrin J.G."/>
            <person name="Delaux P.M."/>
            <person name="Dal Grande F."/>
            <person name="Keller J."/>
        </authorList>
    </citation>
    <scope>NUCLEOTIDE SEQUENCE [LARGE SCALE GENOMIC DNA]</scope>
    <source>
        <strain evidence="10 11">SAG 245.80</strain>
    </source>
</reference>
<evidence type="ECO:0000256" key="7">
    <source>
        <dbReference type="ARBA" id="ARBA00060719"/>
    </source>
</evidence>
<dbReference type="PANTHER" id="PTHR42760:SF115">
    <property type="entry name" value="3-OXOACYL-[ACYL-CARRIER-PROTEIN] REDUCTASE FABG"/>
    <property type="match status" value="1"/>
</dbReference>
<evidence type="ECO:0000313" key="11">
    <source>
        <dbReference type="Proteomes" id="UP001445335"/>
    </source>
</evidence>
<comment type="similarity">
    <text evidence="6">Belongs to the class I-like SAM-binding methyltransferase superfamily. Cation-dependent O-methyltransferase family.</text>
</comment>
<accession>A0AAW1RG22</accession>
<dbReference type="FunFam" id="3.40.50.720:FF:000240">
    <property type="entry name" value="SDR family oxidoreductase"/>
    <property type="match status" value="1"/>
</dbReference>
<dbReference type="GO" id="GO:0032259">
    <property type="term" value="P:methylation"/>
    <property type="evidence" value="ECO:0007669"/>
    <property type="project" value="UniProtKB-KW"/>
</dbReference>